<name>A0ABQ9K7G4_9CUCU</name>
<organism evidence="2 3">
    <name type="scientific">Molorchus minor</name>
    <dbReference type="NCBI Taxonomy" id="1323400"/>
    <lineage>
        <taxon>Eukaryota</taxon>
        <taxon>Metazoa</taxon>
        <taxon>Ecdysozoa</taxon>
        <taxon>Arthropoda</taxon>
        <taxon>Hexapoda</taxon>
        <taxon>Insecta</taxon>
        <taxon>Pterygota</taxon>
        <taxon>Neoptera</taxon>
        <taxon>Endopterygota</taxon>
        <taxon>Coleoptera</taxon>
        <taxon>Polyphaga</taxon>
        <taxon>Cucujiformia</taxon>
        <taxon>Chrysomeloidea</taxon>
        <taxon>Cerambycidae</taxon>
        <taxon>Lamiinae</taxon>
        <taxon>Monochamini</taxon>
        <taxon>Molorchus</taxon>
    </lineage>
</organism>
<protein>
    <submittedName>
        <fullName evidence="2">Uncharacterized protein</fullName>
    </submittedName>
</protein>
<reference evidence="2" key="1">
    <citation type="journal article" date="2023" name="Insect Mol. Biol.">
        <title>Genome sequencing provides insights into the evolution of gene families encoding plant cell wall-degrading enzymes in longhorned beetles.</title>
        <authorList>
            <person name="Shin N.R."/>
            <person name="Okamura Y."/>
            <person name="Kirsch R."/>
            <person name="Pauchet Y."/>
        </authorList>
    </citation>
    <scope>NUCLEOTIDE SEQUENCE</scope>
    <source>
        <strain evidence="2">MMC_N1</strain>
    </source>
</reference>
<evidence type="ECO:0000313" key="3">
    <source>
        <dbReference type="Proteomes" id="UP001162164"/>
    </source>
</evidence>
<gene>
    <name evidence="2" type="ORF">NQ317_010719</name>
</gene>
<comment type="caution">
    <text evidence="2">The sequence shown here is derived from an EMBL/GenBank/DDBJ whole genome shotgun (WGS) entry which is preliminary data.</text>
</comment>
<evidence type="ECO:0000313" key="2">
    <source>
        <dbReference type="EMBL" id="KAJ8985961.1"/>
    </source>
</evidence>
<dbReference type="Proteomes" id="UP001162164">
    <property type="component" value="Unassembled WGS sequence"/>
</dbReference>
<dbReference type="EMBL" id="JAPWTJ010000005">
    <property type="protein sequence ID" value="KAJ8985961.1"/>
    <property type="molecule type" value="Genomic_DNA"/>
</dbReference>
<accession>A0ABQ9K7G4</accession>
<feature type="region of interest" description="Disordered" evidence="1">
    <location>
        <begin position="1"/>
        <end position="29"/>
    </location>
</feature>
<keyword evidence="3" id="KW-1185">Reference proteome</keyword>
<proteinExistence type="predicted"/>
<sequence length="124" mass="13875">MVYGMRTAKNTHLGIEDQEGKEPNGLTEDGTDSDVAHLLNSGRNADLLSTAEEIEDGYKRTLLRISSDVDEWWKVGNCTNMRRLRRIEDVSEMDRAELKGSPVRLMVVIGMSSDVDDGLHGLRN</sequence>
<evidence type="ECO:0000256" key="1">
    <source>
        <dbReference type="SAM" id="MobiDB-lite"/>
    </source>
</evidence>